<sequence length="329" mass="39115">MQQSEVNSSSSQLNHDNLKRRSVDPSIVWRHLCASMLINYKPLQTKLLYCIGHLYSTTCNGSYFLQVKPELFVQIFESLFKKEFNYENLLLNVTKNSLLITKDEQLNEISPSLSSMSISHSTVFDSLSKWSSYKRKKRQQTFEYLCLNYIQFRRFSTYYLIQIEKYQQIRSSSKLMKQLYEALKYHACKNYQESIGWYENTFYTLDYNKNQLESNERESLKEKFDNVRQRFRQLLEQQYNTIDQLKLNDISTSSKNISFQARNQNEYDKSNSQDASETSINNENTEQSLAQTVRKIDETEAKREEARVLDRNHQIVSQMHATLEQSYKM</sequence>
<evidence type="ECO:0000313" key="4">
    <source>
        <dbReference type="EMBL" id="CAF4324290.1"/>
    </source>
</evidence>
<gene>
    <name evidence="3" type="ORF">OVA965_LOCUS38538</name>
    <name evidence="4" type="ORF">TMI583_LOCUS39739</name>
</gene>
<proteinExistence type="predicted"/>
<organism evidence="4 5">
    <name type="scientific">Didymodactylos carnosus</name>
    <dbReference type="NCBI Taxonomy" id="1234261"/>
    <lineage>
        <taxon>Eukaryota</taxon>
        <taxon>Metazoa</taxon>
        <taxon>Spiralia</taxon>
        <taxon>Gnathifera</taxon>
        <taxon>Rotifera</taxon>
        <taxon>Eurotatoria</taxon>
        <taxon>Bdelloidea</taxon>
        <taxon>Philodinida</taxon>
        <taxon>Philodinidae</taxon>
        <taxon>Didymodactylos</taxon>
    </lineage>
</organism>
<evidence type="ECO:0000313" key="3">
    <source>
        <dbReference type="EMBL" id="CAF1536493.1"/>
    </source>
</evidence>
<feature type="compositionally biased region" description="Polar residues" evidence="2">
    <location>
        <begin position="272"/>
        <end position="288"/>
    </location>
</feature>
<feature type="non-terminal residue" evidence="4">
    <location>
        <position position="1"/>
    </location>
</feature>
<evidence type="ECO:0000256" key="2">
    <source>
        <dbReference type="SAM" id="MobiDB-lite"/>
    </source>
</evidence>
<dbReference type="Gene3D" id="1.25.40.420">
    <property type="match status" value="1"/>
</dbReference>
<accession>A0A8S2UA69</accession>
<feature type="coiled-coil region" evidence="1">
    <location>
        <begin position="210"/>
        <end position="248"/>
    </location>
</feature>
<comment type="caution">
    <text evidence="4">The sequence shown here is derived from an EMBL/GenBank/DDBJ whole genome shotgun (WGS) entry which is preliminary data.</text>
</comment>
<name>A0A8S2UA69_9BILA</name>
<reference evidence="4" key="1">
    <citation type="submission" date="2021-02" db="EMBL/GenBank/DDBJ databases">
        <authorList>
            <person name="Nowell W R."/>
        </authorList>
    </citation>
    <scope>NUCLEOTIDE SEQUENCE</scope>
</reference>
<dbReference type="Proteomes" id="UP000677228">
    <property type="component" value="Unassembled WGS sequence"/>
</dbReference>
<keyword evidence="1" id="KW-0175">Coiled coil</keyword>
<evidence type="ECO:0000313" key="5">
    <source>
        <dbReference type="Proteomes" id="UP000682733"/>
    </source>
</evidence>
<dbReference type="EMBL" id="CAJNOK010038192">
    <property type="protein sequence ID" value="CAF1536493.1"/>
    <property type="molecule type" value="Genomic_DNA"/>
</dbReference>
<protein>
    <submittedName>
        <fullName evidence="4">Uncharacterized protein</fullName>
    </submittedName>
</protein>
<dbReference type="EMBL" id="CAJOBA010060491">
    <property type="protein sequence ID" value="CAF4324290.1"/>
    <property type="molecule type" value="Genomic_DNA"/>
</dbReference>
<dbReference type="Proteomes" id="UP000682733">
    <property type="component" value="Unassembled WGS sequence"/>
</dbReference>
<dbReference type="AlphaFoldDB" id="A0A8S2UA69"/>
<feature type="region of interest" description="Disordered" evidence="2">
    <location>
        <begin position="262"/>
        <end position="288"/>
    </location>
</feature>
<evidence type="ECO:0000256" key="1">
    <source>
        <dbReference type="SAM" id="Coils"/>
    </source>
</evidence>